<dbReference type="InterPro" id="IPR000192">
    <property type="entry name" value="Aminotrans_V_dom"/>
</dbReference>
<dbReference type="InterPro" id="IPR015422">
    <property type="entry name" value="PyrdxlP-dep_Trfase_small"/>
</dbReference>
<feature type="compositionally biased region" description="Low complexity" evidence="2">
    <location>
        <begin position="956"/>
        <end position="969"/>
    </location>
</feature>
<protein>
    <recommendedName>
        <fullName evidence="3">Roadblock/LAMTOR2 domain-containing protein</fullName>
    </recommendedName>
</protein>
<proteinExistence type="inferred from homology"/>
<evidence type="ECO:0000313" key="4">
    <source>
        <dbReference type="EMBL" id="KAF4234588.1"/>
    </source>
</evidence>
<feature type="compositionally biased region" description="Basic and acidic residues" evidence="2">
    <location>
        <begin position="568"/>
        <end position="577"/>
    </location>
</feature>
<dbReference type="Gene3D" id="3.40.640.10">
    <property type="entry name" value="Type I PLP-dependent aspartate aminotransferase-like (Major domain)"/>
    <property type="match status" value="1"/>
</dbReference>
<dbReference type="InterPro" id="IPR004942">
    <property type="entry name" value="Roadblock/LAMTOR2_dom"/>
</dbReference>
<feature type="region of interest" description="Disordered" evidence="2">
    <location>
        <begin position="1836"/>
        <end position="1879"/>
    </location>
</feature>
<organism evidence="4 5">
    <name type="scientific">Aspergillus fumigatiaffinis</name>
    <dbReference type="NCBI Taxonomy" id="340414"/>
    <lineage>
        <taxon>Eukaryota</taxon>
        <taxon>Fungi</taxon>
        <taxon>Dikarya</taxon>
        <taxon>Ascomycota</taxon>
        <taxon>Pezizomycotina</taxon>
        <taxon>Eurotiomycetes</taxon>
        <taxon>Eurotiomycetidae</taxon>
        <taxon>Eurotiales</taxon>
        <taxon>Aspergillaceae</taxon>
        <taxon>Aspergillus</taxon>
        <taxon>Aspergillus subgen. Fumigati</taxon>
    </lineage>
</organism>
<accession>A0A8H4H374</accession>
<dbReference type="GO" id="GO:0019901">
    <property type="term" value="F:protein kinase binding"/>
    <property type="evidence" value="ECO:0007669"/>
    <property type="project" value="InterPro"/>
</dbReference>
<feature type="compositionally biased region" description="Low complexity" evidence="2">
    <location>
        <begin position="557"/>
        <end position="567"/>
    </location>
</feature>
<feature type="compositionally biased region" description="Low complexity" evidence="2">
    <location>
        <begin position="815"/>
        <end position="836"/>
    </location>
</feature>
<evidence type="ECO:0000259" key="3">
    <source>
        <dbReference type="SMART" id="SM00960"/>
    </source>
</evidence>
<dbReference type="SUPFAM" id="SSF53383">
    <property type="entry name" value="PLP-dependent transferases"/>
    <property type="match status" value="1"/>
</dbReference>
<sequence length="2211" mass="238831">MSTLPSQTQYLAAAENDRPRQGPEVQMTNEDVTELDRFLQSPSTTPASQVTGARELLKAGQRRLRQLAQLQWKPMDPRIKAEETSRQLLVLQQEGFLSLPASAAKKSLDSAMLGSRSASNFSFRSSSQRDVEKIGQPWLENPLEVSVTQHIKSPEPSPLDLGNLTSMVEAAVSFPFHFDDAYPPPYQPPANTTSDQRIEGQDSSQLHSAACQLKPKERRMEDQAAPSAVNTGQVPTNGKGHIPPTVIPGNGVACDDPKDGKSQALDSAEDQNNSAQLLKLPASRAKASPRDPPNPVAQSLKLFPDTMPPRVSSKGAWRIPNNRIAGKDAPISAKSSDRQQVPAPVASKRKTDNVRNSAKGSSECQDEPQRLYHSGKASTTRPGKPCSEPAMSPMHSEFPQLKNTRRPASLPTGTIDSFPLPAPMRPLPSLPERPPALNTVRHHSTPVGKAATRTNRNHSDAFPTTTSKSRLDAEHCRANTQSALPQLSLVGEDSPASAQGKSVEETPSNHPESSGKVEQNGAEKVRSLKSRDMMASHISLDGPETLRKARKGDEINSPASPMSSGSSHELRTGDENGPRVSTSVRKEATPSAPLSPPRSPPPAPPLVKSAEQLPFSRRHGSSATDIMRASAERREPSLPASERSATSHQRKRMRSIDVLHELVAREQNTSNRAGSPLPSSDDECMDKGTFMYELRQDSSGYQRTKVASRKSSNLCLSRQRGPKKFGIPDHAGPLTPRRQRSRISEGTSSSSLDSSSPYHSHDPRDRRDKAAHALDSLEGRIEQLERQNRILQAALFAALDVGVKPNAEALLGGSTTSLSASANSSSAERSSPSSTDRSSKLRGRAVANGRRSRMKKSLRRPESWIDSPGSSLRSDYQSDDSVSVRDLEDMIEDLEFTCLSDKPGSDRTTQIPQHVTALLSHLTSRPGVQSTFILSRKDGSIIQSTGLLASPPPRNSTTSATQTPPATDDANSTTTPPAESLDPTSPAGASAVPAPTAQKPYQPSQAEALAARIFAFVSSASELGMTLSCPRAEDRDSYQTGLNGDGAGRDDARTEGMDREEDDEVKLLRLRTKKHEIVVVPDRKYLLCVVHDAAHASGGPGAAGVRTRFPALNAEHVFLDNAGGSQVLDTVIELITSYLSTTNVQLGATYGISRAATTAFSKGYEAAAEFINASPDEICLGISTTQLLHNLSTALKFEPGDELVLSKLNHEANTAPWVRIAGRLGLQVKWWSASDPKNPVCDLDELGQLLSEKTRLVACPHASNITGTITKVKEIAKLVHQYPRALLCVDGVALAPHRQVDAKDLDADIYAFSWYKVYGPHISQLYASSRIHDQIDSLGHFFKGTDTLDLKLNLASASYEATQSIPAVLEYLGPNPAATWDKIASHEEKLQALLLDYLRSEDQITICGEPSASKDLRVPVISFTVQGIKSQKIVEEVERRTRFCFRNGHMYSHRLLNDIVGLEDVEDGVVRISMLHYNSVEEITLLVESLKEIISTLWLVGCTVLTIPNMTGMDVLGLRDSNPSIQYKAPYAHPYASSISSSASSSSSSVFSLDCVSNQSSISSASTNPVDVIWENEGEYQVAGRILTSATSSRGGVRGVLPKATDAAVPPELRRHPRRTNSCMAQSSGVSCARPPPCLLRQSDRKVNFVDNLVDTASQIVEIIWPLSAVASRSDSATGCKGVLPLRTFIQETLRRSRTSYSTLQVALYYLIKIKEHVPRYDAEQEQPPRSKPVCRAMQCGRRMFLAALILASKYLQDRNYSARAWSKISGLNTAEINQNELMFLEAIGWRLHVTEATFQRWTDIVLKYTPGAGGPFTGEGQCWRTVIPKLTPELDTVDVEPSTSSSMVGFESGLVSDSPSPRSPSTGEHPSPSSIYNQGSAYQRYSPMSAGASSLPSMPRPPMLPTPQLTPQTVIATTPAASASAFCARRASICAAMSQVQNACMARSTLDQRPSLAFCQKANTFDGYPTVVRRSSLARSTSSASSPESMVSDVSTLSSSSLSSCSSGSAPVSILGTSASAKPRLAVKATLRCTSNSLKEGRKALAIASPIDEGPLGEIYSSPETYLGAVGQVPDLSNISLGTPVDHEAAQSLCELSGSISRSAQTFEQGTTAQRQCRKRGRTGSEDILWQNHVRHLMNLNARNEGKASDRSMGDTRSDPKHPQSLSAAQLSLLAVSAPLSGPAGMKRACCGSEARKIALNPSVRSEYLG</sequence>
<feature type="compositionally biased region" description="Basic and acidic residues" evidence="2">
    <location>
        <begin position="2145"/>
        <end position="2163"/>
    </location>
</feature>
<feature type="compositionally biased region" description="Basic and acidic residues" evidence="2">
    <location>
        <begin position="759"/>
        <end position="769"/>
    </location>
</feature>
<dbReference type="PANTHER" id="PTHR43586:SF21">
    <property type="entry name" value="PYRIDOXAL PHOSPHATE (PLP)-DEPENDENT ASPARTATE AMINOTRANSFERASE SUPERFAMILY"/>
    <property type="match status" value="1"/>
</dbReference>
<feature type="region of interest" description="Disordered" evidence="2">
    <location>
        <begin position="1"/>
        <end position="25"/>
    </location>
</feature>
<feature type="compositionally biased region" description="Basic and acidic residues" evidence="2">
    <location>
        <begin position="544"/>
        <end position="554"/>
    </location>
</feature>
<feature type="compositionally biased region" description="Polar residues" evidence="2">
    <location>
        <begin position="496"/>
        <end position="512"/>
    </location>
</feature>
<feature type="compositionally biased region" description="Polar residues" evidence="2">
    <location>
        <begin position="1856"/>
        <end position="1879"/>
    </location>
</feature>
<dbReference type="InterPro" id="IPR013922">
    <property type="entry name" value="Cyclin_PHO80-like"/>
</dbReference>
<dbReference type="InterPro" id="IPR015424">
    <property type="entry name" value="PyrdxlP-dep_Trfase"/>
</dbReference>
<feature type="compositionally biased region" description="Pro residues" evidence="2">
    <location>
        <begin position="593"/>
        <end position="605"/>
    </location>
</feature>
<reference evidence="4" key="1">
    <citation type="journal article" date="2020" name="bioRxiv">
        <title>Genomic and phenotypic heterogeneity of clinical isolates of the human pathogens Aspergillus fumigatus, Aspergillus lentulus and Aspergillus fumigatiaffinis.</title>
        <authorList>
            <person name="dos Santos R.A.C."/>
            <person name="Steenwyk J.L."/>
            <person name="Rivero-Menendez O."/>
            <person name="Mead M.E."/>
            <person name="Silva L.P."/>
            <person name="Bastos R.W."/>
            <person name="Alastruey-Izquierdo A."/>
            <person name="Goldman G.H."/>
            <person name="Rokas A."/>
        </authorList>
    </citation>
    <scope>NUCLEOTIDE SEQUENCE</scope>
    <source>
        <strain evidence="4">CNM-CM6805</strain>
    </source>
</reference>
<evidence type="ECO:0000313" key="5">
    <source>
        <dbReference type="Proteomes" id="UP000653565"/>
    </source>
</evidence>
<feature type="domain" description="Roadblock/LAMTOR2" evidence="3">
    <location>
        <begin position="915"/>
        <end position="1091"/>
    </location>
</feature>
<feature type="compositionally biased region" description="Basic and acidic residues" evidence="2">
    <location>
        <begin position="521"/>
        <end position="534"/>
    </location>
</feature>
<dbReference type="EMBL" id="JAAAPX010000067">
    <property type="protein sequence ID" value="KAF4234588.1"/>
    <property type="molecule type" value="Genomic_DNA"/>
</dbReference>
<feature type="compositionally biased region" description="Basic and acidic residues" evidence="2">
    <location>
        <begin position="654"/>
        <end position="664"/>
    </location>
</feature>
<dbReference type="OrthoDB" id="286814at2759"/>
<dbReference type="Pfam" id="PF00266">
    <property type="entry name" value="Aminotran_5"/>
    <property type="match status" value="1"/>
</dbReference>
<dbReference type="Pfam" id="PF08613">
    <property type="entry name" value="Cyclin"/>
    <property type="match status" value="1"/>
</dbReference>
<comment type="caution">
    <text evidence="4">The sequence shown here is derived from an EMBL/GenBank/DDBJ whole genome shotgun (WGS) entry which is preliminary data.</text>
</comment>
<feature type="compositionally biased region" description="Low complexity" evidence="2">
    <location>
        <begin position="744"/>
        <end position="758"/>
    </location>
</feature>
<feature type="region of interest" description="Disordered" evidence="2">
    <location>
        <begin position="179"/>
        <end position="769"/>
    </location>
</feature>
<feature type="region of interest" description="Disordered" evidence="2">
    <location>
        <begin position="2141"/>
        <end position="2165"/>
    </location>
</feature>
<feature type="compositionally biased region" description="Basic and acidic residues" evidence="2">
    <location>
        <begin position="1047"/>
        <end position="1057"/>
    </location>
</feature>
<comment type="similarity">
    <text evidence="1">Belongs to the GAMAD family.</text>
</comment>
<evidence type="ECO:0000256" key="1">
    <source>
        <dbReference type="ARBA" id="ARBA00007191"/>
    </source>
</evidence>
<dbReference type="SUPFAM" id="SSF103196">
    <property type="entry name" value="Roadblock/LC7 domain"/>
    <property type="match status" value="1"/>
</dbReference>
<dbReference type="Gene3D" id="3.30.450.30">
    <property type="entry name" value="Dynein light chain 2a, cytoplasmic"/>
    <property type="match status" value="1"/>
</dbReference>
<feature type="compositionally biased region" description="Polar residues" evidence="2">
    <location>
        <begin position="191"/>
        <end position="207"/>
    </location>
</feature>
<feature type="compositionally biased region" description="Polar residues" evidence="2">
    <location>
        <begin position="1"/>
        <end position="10"/>
    </location>
</feature>
<gene>
    <name evidence="4" type="ORF">CNMCM6805_008563</name>
</gene>
<dbReference type="SMART" id="SM00960">
    <property type="entry name" value="Robl_LC7"/>
    <property type="match status" value="1"/>
</dbReference>
<evidence type="ECO:0000256" key="2">
    <source>
        <dbReference type="SAM" id="MobiDB-lite"/>
    </source>
</evidence>
<keyword evidence="5" id="KW-1185">Reference proteome</keyword>
<dbReference type="PANTHER" id="PTHR43586">
    <property type="entry name" value="CYSTEINE DESULFURASE"/>
    <property type="match status" value="1"/>
</dbReference>
<dbReference type="Proteomes" id="UP000653565">
    <property type="component" value="Unassembled WGS sequence"/>
</dbReference>
<dbReference type="InterPro" id="IPR015421">
    <property type="entry name" value="PyrdxlP-dep_Trfase_major"/>
</dbReference>
<feature type="compositionally biased region" description="Polar residues" evidence="2">
    <location>
        <begin position="354"/>
        <end position="363"/>
    </location>
</feature>
<feature type="compositionally biased region" description="Polar residues" evidence="2">
    <location>
        <begin position="868"/>
        <end position="879"/>
    </location>
</feature>
<dbReference type="CDD" id="cd20557">
    <property type="entry name" value="CYCLIN_ScPCL1-like"/>
    <property type="match status" value="1"/>
</dbReference>
<reference evidence="4" key="2">
    <citation type="submission" date="2020-04" db="EMBL/GenBank/DDBJ databases">
        <authorList>
            <person name="Santos R.A.C."/>
            <person name="Steenwyk J.L."/>
            <person name="Rivero-Menendez O."/>
            <person name="Mead M.E."/>
            <person name="Silva L.P."/>
            <person name="Bastos R.W."/>
            <person name="Alastruey-Izquierdo A."/>
            <person name="Goldman G.H."/>
            <person name="Rokas A."/>
        </authorList>
    </citation>
    <scope>NUCLEOTIDE SEQUENCE</scope>
    <source>
        <strain evidence="4">CNM-CM6805</strain>
    </source>
</reference>
<feature type="compositionally biased region" description="Pro residues" evidence="2">
    <location>
        <begin position="420"/>
        <end position="434"/>
    </location>
</feature>
<feature type="region of interest" description="Disordered" evidence="2">
    <location>
        <begin position="1034"/>
        <end position="1058"/>
    </location>
</feature>
<name>A0A8H4H374_9EURO</name>
<dbReference type="Gene3D" id="1.10.472.10">
    <property type="entry name" value="Cyclin-like"/>
    <property type="match status" value="1"/>
</dbReference>
<feature type="region of interest" description="Disordered" evidence="2">
    <location>
        <begin position="944"/>
        <end position="1000"/>
    </location>
</feature>
<dbReference type="Gene3D" id="3.90.1150.10">
    <property type="entry name" value="Aspartate Aminotransferase, domain 1"/>
    <property type="match status" value="1"/>
</dbReference>
<feature type="region of interest" description="Disordered" evidence="2">
    <location>
        <begin position="815"/>
        <end position="879"/>
    </location>
</feature>